<proteinExistence type="inferred from homology"/>
<dbReference type="PANTHER" id="PTHR31301:SF165">
    <property type="entry name" value="LOB DOMAIN PROTEIN"/>
    <property type="match status" value="1"/>
</dbReference>
<dbReference type="Pfam" id="PF03195">
    <property type="entry name" value="LOB"/>
    <property type="match status" value="1"/>
</dbReference>
<organism evidence="4 5">
    <name type="scientific">Hibiscus sabdariffa</name>
    <name type="common">roselle</name>
    <dbReference type="NCBI Taxonomy" id="183260"/>
    <lineage>
        <taxon>Eukaryota</taxon>
        <taxon>Viridiplantae</taxon>
        <taxon>Streptophyta</taxon>
        <taxon>Embryophyta</taxon>
        <taxon>Tracheophyta</taxon>
        <taxon>Spermatophyta</taxon>
        <taxon>Magnoliopsida</taxon>
        <taxon>eudicotyledons</taxon>
        <taxon>Gunneridae</taxon>
        <taxon>Pentapetalae</taxon>
        <taxon>rosids</taxon>
        <taxon>malvids</taxon>
        <taxon>Malvales</taxon>
        <taxon>Malvaceae</taxon>
        <taxon>Malvoideae</taxon>
        <taxon>Hibiscus</taxon>
    </lineage>
</organism>
<protein>
    <recommendedName>
        <fullName evidence="3">LOB domain-containing protein</fullName>
    </recommendedName>
</protein>
<feature type="region of interest" description="Disordered" evidence="2">
    <location>
        <begin position="260"/>
        <end position="279"/>
    </location>
</feature>
<gene>
    <name evidence="4" type="ORF">V6N12_040142</name>
</gene>
<name>A0ABR2E2U3_9ROSI</name>
<feature type="region of interest" description="Disordered" evidence="2">
    <location>
        <begin position="203"/>
        <end position="224"/>
    </location>
</feature>
<accession>A0ABR2E2U3</accession>
<keyword evidence="5" id="KW-1185">Reference proteome</keyword>
<feature type="compositionally biased region" description="Polar residues" evidence="2">
    <location>
        <begin position="215"/>
        <end position="224"/>
    </location>
</feature>
<evidence type="ECO:0000256" key="1">
    <source>
        <dbReference type="ARBA" id="ARBA00005474"/>
    </source>
</evidence>
<feature type="compositionally biased region" description="Polar residues" evidence="2">
    <location>
        <begin position="268"/>
        <end position="279"/>
    </location>
</feature>
<evidence type="ECO:0000259" key="3">
    <source>
        <dbReference type="PROSITE" id="PS50891"/>
    </source>
</evidence>
<comment type="similarity">
    <text evidence="1">Belongs to the LOB domain-containing protein family.</text>
</comment>
<dbReference type="PANTHER" id="PTHR31301">
    <property type="entry name" value="LOB DOMAIN-CONTAINING PROTEIN 4-RELATED"/>
    <property type="match status" value="1"/>
</dbReference>
<dbReference type="PROSITE" id="PS50891">
    <property type="entry name" value="LOB"/>
    <property type="match status" value="1"/>
</dbReference>
<dbReference type="Proteomes" id="UP001472677">
    <property type="component" value="Unassembled WGS sequence"/>
</dbReference>
<evidence type="ECO:0000313" key="4">
    <source>
        <dbReference type="EMBL" id="KAK8551505.1"/>
    </source>
</evidence>
<sequence>MSSAEEGSNSHHACAACKHQRRKCETNCIFAPYFPANKANNFREVHKIFGVKNMTAILSSRSSVERERAVESLEWEAVAWKNDPVEGPLGLFNQLKRELEQLKQQQHNNAIVPYSNYQTNSGGLFELDHNAAPPTFLPNSNIDAANYGYFINPPNIGRELPLNSYAGLPQIRSGEIENHQVLVHNGIPMASYYRIPQVKERSALRDRSGGADNVVQPSTTPHKQEMLQSNQMWGNSSMGPPPNSFDQHSYLQRESQRRIYHGNLPGPASQSQPQGRCLH</sequence>
<evidence type="ECO:0000313" key="5">
    <source>
        <dbReference type="Proteomes" id="UP001472677"/>
    </source>
</evidence>
<dbReference type="EMBL" id="JBBPBM010000020">
    <property type="protein sequence ID" value="KAK8551505.1"/>
    <property type="molecule type" value="Genomic_DNA"/>
</dbReference>
<feature type="domain" description="LOB" evidence="3">
    <location>
        <begin position="12"/>
        <end position="113"/>
    </location>
</feature>
<reference evidence="4 5" key="1">
    <citation type="journal article" date="2024" name="G3 (Bethesda)">
        <title>Genome assembly of Hibiscus sabdariffa L. provides insights into metabolisms of medicinal natural products.</title>
        <authorList>
            <person name="Kim T."/>
        </authorList>
    </citation>
    <scope>NUCLEOTIDE SEQUENCE [LARGE SCALE GENOMIC DNA]</scope>
    <source>
        <strain evidence="4">TK-2024</strain>
        <tissue evidence="4">Old leaves</tissue>
    </source>
</reference>
<dbReference type="InterPro" id="IPR004883">
    <property type="entry name" value="LOB"/>
</dbReference>
<comment type="caution">
    <text evidence="4">The sequence shown here is derived from an EMBL/GenBank/DDBJ whole genome shotgun (WGS) entry which is preliminary data.</text>
</comment>
<evidence type="ECO:0000256" key="2">
    <source>
        <dbReference type="SAM" id="MobiDB-lite"/>
    </source>
</evidence>